<reference evidence="1 2" key="1">
    <citation type="submission" date="2013-05" db="EMBL/GenBank/DDBJ databases">
        <authorList>
            <person name="Harkins D.M."/>
            <person name="Durkin A.S."/>
            <person name="Brinkac L.M."/>
            <person name="Haft D.H."/>
            <person name="Selengut J.D."/>
            <person name="Sanka R."/>
            <person name="DePew J."/>
            <person name="Purushe J."/>
            <person name="Hartskeerl R.A."/>
            <person name="Ahmed A."/>
            <person name="van der Linden H."/>
            <person name="Goris M.G.A."/>
            <person name="Vinetz J.M."/>
            <person name="Sutton G.G."/>
            <person name="Nierman W.C."/>
            <person name="Fouts D.E."/>
        </authorList>
    </citation>
    <scope>NUCLEOTIDE SEQUENCE [LARGE SCALE GENOMIC DNA]</scope>
    <source>
        <strain evidence="1 2">10</strain>
    </source>
</reference>
<comment type="caution">
    <text evidence="1">The sequence shown here is derived from an EMBL/GenBank/DDBJ whole genome shotgun (WGS) entry which is preliminary data.</text>
</comment>
<name>V6H8U9_9LEPT</name>
<gene>
    <name evidence="1" type="ORF">LEP1GSC047_1705</name>
</gene>
<sequence length="72" mass="8706">MYIIKYFYSIEECRRSFFDAMKLLYSVLLLSEGTTYQERPWHNVVPTVSFSAHLYLSRFFSEKRVCFCGTWL</sequence>
<dbReference type="Proteomes" id="UP000018719">
    <property type="component" value="Unassembled WGS sequence"/>
</dbReference>
<proteinExistence type="predicted"/>
<organism evidence="1 2">
    <name type="scientific">Leptospira inadai serovar Lyme str. 10</name>
    <dbReference type="NCBI Taxonomy" id="1049790"/>
    <lineage>
        <taxon>Bacteria</taxon>
        <taxon>Pseudomonadati</taxon>
        <taxon>Spirochaetota</taxon>
        <taxon>Spirochaetia</taxon>
        <taxon>Leptospirales</taxon>
        <taxon>Leptospiraceae</taxon>
        <taxon>Leptospira</taxon>
    </lineage>
</organism>
<dbReference type="EMBL" id="AHMM02000025">
    <property type="protein sequence ID" value="EQA35406.1"/>
    <property type="molecule type" value="Genomic_DNA"/>
</dbReference>
<dbReference type="STRING" id="1049790.LEP1GSC047_1705"/>
<evidence type="ECO:0000313" key="1">
    <source>
        <dbReference type="EMBL" id="EQA35406.1"/>
    </source>
</evidence>
<protein>
    <submittedName>
        <fullName evidence="1">Uncharacterized protein</fullName>
    </submittedName>
</protein>
<dbReference type="AlphaFoldDB" id="V6H8U9"/>
<evidence type="ECO:0000313" key="2">
    <source>
        <dbReference type="Proteomes" id="UP000018719"/>
    </source>
</evidence>
<accession>V6H8U9</accession>